<dbReference type="EMBL" id="JBBPBM010000046">
    <property type="protein sequence ID" value="KAK8522064.1"/>
    <property type="molecule type" value="Genomic_DNA"/>
</dbReference>
<proteinExistence type="predicted"/>
<comment type="caution">
    <text evidence="2">The sequence shown here is derived from an EMBL/GenBank/DDBJ whole genome shotgun (WGS) entry which is preliminary data.</text>
</comment>
<reference evidence="2 3" key="1">
    <citation type="journal article" date="2024" name="G3 (Bethesda)">
        <title>Genome assembly of Hibiscus sabdariffa L. provides insights into metabolisms of medicinal natural products.</title>
        <authorList>
            <person name="Kim T."/>
        </authorList>
    </citation>
    <scope>NUCLEOTIDE SEQUENCE [LARGE SCALE GENOMIC DNA]</scope>
    <source>
        <strain evidence="2">TK-2024</strain>
        <tissue evidence="2">Old leaves</tissue>
    </source>
</reference>
<protein>
    <submittedName>
        <fullName evidence="2">Uncharacterized protein</fullName>
    </submittedName>
</protein>
<evidence type="ECO:0000313" key="2">
    <source>
        <dbReference type="EMBL" id="KAK8522064.1"/>
    </source>
</evidence>
<feature type="compositionally biased region" description="Acidic residues" evidence="1">
    <location>
        <begin position="115"/>
        <end position="135"/>
    </location>
</feature>
<name>A0ABR2CR70_9ROSI</name>
<dbReference type="Proteomes" id="UP001472677">
    <property type="component" value="Unassembled WGS sequence"/>
</dbReference>
<evidence type="ECO:0000256" key="1">
    <source>
        <dbReference type="SAM" id="MobiDB-lite"/>
    </source>
</evidence>
<organism evidence="2 3">
    <name type="scientific">Hibiscus sabdariffa</name>
    <name type="common">roselle</name>
    <dbReference type="NCBI Taxonomy" id="183260"/>
    <lineage>
        <taxon>Eukaryota</taxon>
        <taxon>Viridiplantae</taxon>
        <taxon>Streptophyta</taxon>
        <taxon>Embryophyta</taxon>
        <taxon>Tracheophyta</taxon>
        <taxon>Spermatophyta</taxon>
        <taxon>Magnoliopsida</taxon>
        <taxon>eudicotyledons</taxon>
        <taxon>Gunneridae</taxon>
        <taxon>Pentapetalae</taxon>
        <taxon>rosids</taxon>
        <taxon>malvids</taxon>
        <taxon>Malvales</taxon>
        <taxon>Malvaceae</taxon>
        <taxon>Malvoideae</taxon>
        <taxon>Hibiscus</taxon>
    </lineage>
</organism>
<sequence>MCANEYYLNLHVGGQFVRDPHLSKSLYDGLRVVCDDNSTIDMIYYWYKHFKIDLFVEHKTYTLEAIEHGHFLLNESVSKGIEGDGQGIIEGATQGVGQRAIEGFDKGIEEADHEIVEEDDEGDGEGNDGDDDDDELKVGRKKLMRSKEKSIIIFDESKNDLEGTEKDVQEDAKLEEEREKGTVIECGHEIENYDYDDHGHITESFLDDEDEYCARMRGIFSM</sequence>
<gene>
    <name evidence="2" type="ORF">V6N12_066634</name>
</gene>
<keyword evidence="3" id="KW-1185">Reference proteome</keyword>
<accession>A0ABR2CR70</accession>
<evidence type="ECO:0000313" key="3">
    <source>
        <dbReference type="Proteomes" id="UP001472677"/>
    </source>
</evidence>
<feature type="region of interest" description="Disordered" evidence="1">
    <location>
        <begin position="115"/>
        <end position="136"/>
    </location>
</feature>